<dbReference type="PANTHER" id="PTHR41532:SF1">
    <property type="entry name" value="FIXS PROTEIN"/>
    <property type="match status" value="1"/>
</dbReference>
<dbReference type="InterPro" id="IPR004714">
    <property type="entry name" value="Cyt_oxidase_maturation_cbb3"/>
</dbReference>
<keyword evidence="1" id="KW-0472">Membrane</keyword>
<dbReference type="PANTHER" id="PTHR41532">
    <property type="entry name" value="FIXS PROTEIN"/>
    <property type="match status" value="1"/>
</dbReference>
<dbReference type="KEGG" id="salo:EF888_16690"/>
<dbReference type="EMBL" id="QGGV01000006">
    <property type="protein sequence ID" value="PWK55652.1"/>
    <property type="molecule type" value="Genomic_DNA"/>
</dbReference>
<accession>A0A316G4Z3</accession>
<keyword evidence="1" id="KW-0812">Transmembrane</keyword>
<sequence length="45" mass="5124">MNILVILVPCSLILGLGALVAFIWTIRHDQYDDPDGDAWRIIDRD</sequence>
<gene>
    <name evidence="2" type="ORF">C8D95_10647</name>
</gene>
<keyword evidence="1" id="KW-1133">Transmembrane helix</keyword>
<evidence type="ECO:0000313" key="2">
    <source>
        <dbReference type="EMBL" id="PWK55652.1"/>
    </source>
</evidence>
<dbReference type="Proteomes" id="UP000245390">
    <property type="component" value="Unassembled WGS sequence"/>
</dbReference>
<feature type="transmembrane region" description="Helical" evidence="1">
    <location>
        <begin position="6"/>
        <end position="26"/>
    </location>
</feature>
<organism evidence="2 3">
    <name type="scientific">Silicimonas algicola</name>
    <dbReference type="NCBI Taxonomy" id="1826607"/>
    <lineage>
        <taxon>Bacteria</taxon>
        <taxon>Pseudomonadati</taxon>
        <taxon>Pseudomonadota</taxon>
        <taxon>Alphaproteobacteria</taxon>
        <taxon>Rhodobacterales</taxon>
        <taxon>Paracoccaceae</taxon>
    </lineage>
</organism>
<dbReference type="AlphaFoldDB" id="A0A316G4Z3"/>
<dbReference type="Pfam" id="PF03597">
    <property type="entry name" value="FixS"/>
    <property type="match status" value="1"/>
</dbReference>
<comment type="caution">
    <text evidence="2">The sequence shown here is derived from an EMBL/GenBank/DDBJ whole genome shotgun (WGS) entry which is preliminary data.</text>
</comment>
<reference evidence="2 3" key="1">
    <citation type="submission" date="2018-05" db="EMBL/GenBank/DDBJ databases">
        <title>Genomic Encyclopedia of Type Strains, Phase IV (KMG-IV): sequencing the most valuable type-strain genomes for metagenomic binning, comparative biology and taxonomic classification.</title>
        <authorList>
            <person name="Goeker M."/>
        </authorList>
    </citation>
    <scope>NUCLEOTIDE SEQUENCE [LARGE SCALE GENOMIC DNA]</scope>
    <source>
        <strain evidence="2 3">DSM 103371</strain>
    </source>
</reference>
<protein>
    <submittedName>
        <fullName evidence="2">Cbb3-type cytochrome oxidase maturation protein</fullName>
    </submittedName>
</protein>
<evidence type="ECO:0000313" key="3">
    <source>
        <dbReference type="Proteomes" id="UP000245390"/>
    </source>
</evidence>
<dbReference type="NCBIfam" id="TIGR00847">
    <property type="entry name" value="ccoS"/>
    <property type="match status" value="1"/>
</dbReference>
<evidence type="ECO:0000256" key="1">
    <source>
        <dbReference type="SAM" id="Phobius"/>
    </source>
</evidence>
<dbReference type="OrthoDB" id="9802763at2"/>
<proteinExistence type="predicted"/>
<keyword evidence="3" id="KW-1185">Reference proteome</keyword>
<name>A0A316G4Z3_9RHOB</name>
<dbReference type="RefSeq" id="WP_109759741.1">
    <property type="nucleotide sequence ID" value="NZ_CP034588.1"/>
</dbReference>